<evidence type="ECO:0000259" key="9">
    <source>
        <dbReference type="PROSITE" id="PS50011"/>
    </source>
</evidence>
<dbReference type="PROSITE" id="PS50011">
    <property type="entry name" value="PROTEIN_KINASE_DOM"/>
    <property type="match status" value="1"/>
</dbReference>
<dbReference type="InterPro" id="IPR000719">
    <property type="entry name" value="Prot_kinase_dom"/>
</dbReference>
<proteinExistence type="predicted"/>
<keyword evidence="11" id="KW-1185">Reference proteome</keyword>
<dbReference type="PANTHER" id="PTHR47634:SF9">
    <property type="entry name" value="PROTEIN KINASE DOMAIN-CONTAINING PROTEIN-RELATED"/>
    <property type="match status" value="1"/>
</dbReference>
<dbReference type="Proteomes" id="UP000720189">
    <property type="component" value="Unassembled WGS sequence"/>
</dbReference>
<dbReference type="AlphaFoldDB" id="A0A9P9GBY3"/>
<keyword evidence="2" id="KW-0723">Serine/threonine-protein kinase</keyword>
<dbReference type="RefSeq" id="XP_046044878.1">
    <property type="nucleotide sequence ID" value="XM_046196057.1"/>
</dbReference>
<dbReference type="GO" id="GO:0004674">
    <property type="term" value="F:protein serine/threonine kinase activity"/>
    <property type="evidence" value="ECO:0007669"/>
    <property type="project" value="UniProtKB-KW"/>
</dbReference>
<dbReference type="GeneID" id="70226011"/>
<dbReference type="GO" id="GO:0005524">
    <property type="term" value="F:ATP binding"/>
    <property type="evidence" value="ECO:0007669"/>
    <property type="project" value="UniProtKB-KW"/>
</dbReference>
<evidence type="ECO:0000256" key="1">
    <source>
        <dbReference type="ARBA" id="ARBA00012513"/>
    </source>
</evidence>
<keyword evidence="6" id="KW-0067">ATP-binding</keyword>
<dbReference type="GO" id="GO:0000245">
    <property type="term" value="P:spliceosomal complex assembly"/>
    <property type="evidence" value="ECO:0007669"/>
    <property type="project" value="TreeGrafter"/>
</dbReference>
<keyword evidence="5 10" id="KW-0418">Kinase</keyword>
<dbReference type="OrthoDB" id="5979581at2759"/>
<dbReference type="GO" id="GO:0050684">
    <property type="term" value="P:regulation of mRNA processing"/>
    <property type="evidence" value="ECO:0007669"/>
    <property type="project" value="TreeGrafter"/>
</dbReference>
<keyword evidence="4" id="KW-0547">Nucleotide-binding</keyword>
<evidence type="ECO:0000256" key="7">
    <source>
        <dbReference type="ARBA" id="ARBA00047899"/>
    </source>
</evidence>
<dbReference type="EMBL" id="JAGMUX010000016">
    <property type="protein sequence ID" value="KAH7236748.1"/>
    <property type="molecule type" value="Genomic_DNA"/>
</dbReference>
<name>A0A9P9GBY3_FUSRE</name>
<evidence type="ECO:0000256" key="8">
    <source>
        <dbReference type="ARBA" id="ARBA00048679"/>
    </source>
</evidence>
<dbReference type="InterPro" id="IPR011009">
    <property type="entry name" value="Kinase-like_dom_sf"/>
</dbReference>
<dbReference type="PANTHER" id="PTHR47634">
    <property type="entry name" value="PROTEIN KINASE DOMAIN-CONTAINING PROTEIN-RELATED"/>
    <property type="match status" value="1"/>
</dbReference>
<comment type="catalytic activity">
    <reaction evidence="8">
        <text>L-seryl-[protein] + ATP = O-phospho-L-seryl-[protein] + ADP + H(+)</text>
        <dbReference type="Rhea" id="RHEA:17989"/>
        <dbReference type="Rhea" id="RHEA-COMP:9863"/>
        <dbReference type="Rhea" id="RHEA-COMP:11604"/>
        <dbReference type="ChEBI" id="CHEBI:15378"/>
        <dbReference type="ChEBI" id="CHEBI:29999"/>
        <dbReference type="ChEBI" id="CHEBI:30616"/>
        <dbReference type="ChEBI" id="CHEBI:83421"/>
        <dbReference type="ChEBI" id="CHEBI:456216"/>
        <dbReference type="EC" id="2.7.11.1"/>
    </reaction>
</comment>
<dbReference type="EC" id="2.7.11.1" evidence="1"/>
<dbReference type="SMART" id="SM00220">
    <property type="entry name" value="S_TKc"/>
    <property type="match status" value="1"/>
</dbReference>
<feature type="domain" description="Protein kinase" evidence="9">
    <location>
        <begin position="46"/>
        <end position="293"/>
    </location>
</feature>
<dbReference type="InterPro" id="IPR051334">
    <property type="entry name" value="SRPK"/>
</dbReference>
<accession>A0A9P9GBY3</accession>
<evidence type="ECO:0000256" key="3">
    <source>
        <dbReference type="ARBA" id="ARBA00022679"/>
    </source>
</evidence>
<comment type="caution">
    <text evidence="10">The sequence shown here is derived from an EMBL/GenBank/DDBJ whole genome shotgun (WGS) entry which is preliminary data.</text>
</comment>
<evidence type="ECO:0000256" key="2">
    <source>
        <dbReference type="ARBA" id="ARBA00022527"/>
    </source>
</evidence>
<dbReference type="GO" id="GO:0005737">
    <property type="term" value="C:cytoplasm"/>
    <property type="evidence" value="ECO:0007669"/>
    <property type="project" value="TreeGrafter"/>
</dbReference>
<reference evidence="10" key="1">
    <citation type="journal article" date="2021" name="Nat. Commun.">
        <title>Genetic determinants of endophytism in the Arabidopsis root mycobiome.</title>
        <authorList>
            <person name="Mesny F."/>
            <person name="Miyauchi S."/>
            <person name="Thiergart T."/>
            <person name="Pickel B."/>
            <person name="Atanasova L."/>
            <person name="Karlsson M."/>
            <person name="Huettel B."/>
            <person name="Barry K.W."/>
            <person name="Haridas S."/>
            <person name="Chen C."/>
            <person name="Bauer D."/>
            <person name="Andreopoulos W."/>
            <person name="Pangilinan J."/>
            <person name="LaButti K."/>
            <person name="Riley R."/>
            <person name="Lipzen A."/>
            <person name="Clum A."/>
            <person name="Drula E."/>
            <person name="Henrissat B."/>
            <person name="Kohler A."/>
            <person name="Grigoriev I.V."/>
            <person name="Martin F.M."/>
            <person name="Hacquard S."/>
        </authorList>
    </citation>
    <scope>NUCLEOTIDE SEQUENCE</scope>
    <source>
        <strain evidence="10">MPI-CAGE-AT-0023</strain>
    </source>
</reference>
<dbReference type="Gene3D" id="3.30.200.20">
    <property type="entry name" value="Phosphorylase Kinase, domain 1"/>
    <property type="match status" value="2"/>
</dbReference>
<dbReference type="Gene3D" id="1.10.510.10">
    <property type="entry name" value="Transferase(Phosphotransferase) domain 1"/>
    <property type="match status" value="1"/>
</dbReference>
<keyword evidence="3" id="KW-0808">Transferase</keyword>
<gene>
    <name evidence="10" type="ORF">BKA55DRAFT_597294</name>
</gene>
<evidence type="ECO:0000256" key="4">
    <source>
        <dbReference type="ARBA" id="ARBA00022741"/>
    </source>
</evidence>
<protein>
    <recommendedName>
        <fullName evidence="1">non-specific serine/threonine protein kinase</fullName>
        <ecNumber evidence="1">2.7.11.1</ecNumber>
    </recommendedName>
</protein>
<organism evidence="10 11">
    <name type="scientific">Fusarium redolens</name>
    <dbReference type="NCBI Taxonomy" id="48865"/>
    <lineage>
        <taxon>Eukaryota</taxon>
        <taxon>Fungi</taxon>
        <taxon>Dikarya</taxon>
        <taxon>Ascomycota</taxon>
        <taxon>Pezizomycotina</taxon>
        <taxon>Sordariomycetes</taxon>
        <taxon>Hypocreomycetidae</taxon>
        <taxon>Hypocreales</taxon>
        <taxon>Nectriaceae</taxon>
        <taxon>Fusarium</taxon>
        <taxon>Fusarium redolens species complex</taxon>
    </lineage>
</organism>
<evidence type="ECO:0000313" key="10">
    <source>
        <dbReference type="EMBL" id="KAH7236748.1"/>
    </source>
</evidence>
<evidence type="ECO:0000256" key="6">
    <source>
        <dbReference type="ARBA" id="ARBA00022840"/>
    </source>
</evidence>
<sequence>MLKAEPFDSFATVTYYLPVEEVESLYAYSPGGYHPIDIGDHLADRYRVVHKPGYGSFSTIWLARDEMASKYVAVKVGIAHSDQREADIFRRPNGTHPCFVTALARCSLRDAQEAADSYMFQLPVARSIAAQMVMAVAYIHSHGLVHGDLHLGNFLLRLPFTLYDLSEKQICEKLGSPEAKPVLRQDEKPLSPGVPKHVYWPMWTAKGGDKLTLSESKILLVDFGAAFYPSRRPRFESSTPLDICPPEALFEPKTPLSFSADIWSLAHTIWAVMSTSFWSRWPSFEVRMHLERT</sequence>
<evidence type="ECO:0000256" key="5">
    <source>
        <dbReference type="ARBA" id="ARBA00022777"/>
    </source>
</evidence>
<dbReference type="SUPFAM" id="SSF56112">
    <property type="entry name" value="Protein kinase-like (PK-like)"/>
    <property type="match status" value="1"/>
</dbReference>
<comment type="catalytic activity">
    <reaction evidence="7">
        <text>L-threonyl-[protein] + ATP = O-phospho-L-threonyl-[protein] + ADP + H(+)</text>
        <dbReference type="Rhea" id="RHEA:46608"/>
        <dbReference type="Rhea" id="RHEA-COMP:11060"/>
        <dbReference type="Rhea" id="RHEA-COMP:11605"/>
        <dbReference type="ChEBI" id="CHEBI:15378"/>
        <dbReference type="ChEBI" id="CHEBI:30013"/>
        <dbReference type="ChEBI" id="CHEBI:30616"/>
        <dbReference type="ChEBI" id="CHEBI:61977"/>
        <dbReference type="ChEBI" id="CHEBI:456216"/>
        <dbReference type="EC" id="2.7.11.1"/>
    </reaction>
</comment>
<dbReference type="GO" id="GO:0005634">
    <property type="term" value="C:nucleus"/>
    <property type="evidence" value="ECO:0007669"/>
    <property type="project" value="TreeGrafter"/>
</dbReference>
<evidence type="ECO:0000313" key="11">
    <source>
        <dbReference type="Proteomes" id="UP000720189"/>
    </source>
</evidence>